<dbReference type="Gene3D" id="1.10.8.50">
    <property type="match status" value="1"/>
</dbReference>
<evidence type="ECO:0000256" key="13">
    <source>
        <dbReference type="PROSITE-ProRule" id="PRU00391"/>
    </source>
</evidence>
<dbReference type="PROSITE" id="PS51066">
    <property type="entry name" value="ZF_FPG_2"/>
    <property type="match status" value="1"/>
</dbReference>
<evidence type="ECO:0000256" key="4">
    <source>
        <dbReference type="ARBA" id="ARBA00022763"/>
    </source>
</evidence>
<keyword evidence="16" id="KW-0540">Nuclease</keyword>
<evidence type="ECO:0000313" key="16">
    <source>
        <dbReference type="EMBL" id="KAB4303929.1"/>
    </source>
</evidence>
<keyword evidence="9" id="KW-0234">DNA repair</keyword>
<keyword evidence="7" id="KW-0862">Zinc</keyword>
<feature type="domain" description="Formamidopyrimidine-DNA glycosylase catalytic" evidence="15">
    <location>
        <begin position="2"/>
        <end position="115"/>
    </location>
</feature>
<evidence type="ECO:0000256" key="5">
    <source>
        <dbReference type="ARBA" id="ARBA00022771"/>
    </source>
</evidence>
<dbReference type="InterPro" id="IPR000214">
    <property type="entry name" value="Znf_DNA_glyclase/AP_lyase"/>
</dbReference>
<dbReference type="GO" id="GO:0008270">
    <property type="term" value="F:zinc ion binding"/>
    <property type="evidence" value="ECO:0007669"/>
    <property type="project" value="UniProtKB-KW"/>
</dbReference>
<comment type="similarity">
    <text evidence="2">Belongs to the FPG family.</text>
</comment>
<name>A0A6I0NDM5_BACT4</name>
<comment type="catalytic activity">
    <reaction evidence="1">
        <text>Hydrolysis of DNA containing ring-opened 7-methylguanine residues, releasing 2,6-diamino-4-hydroxy-5-(N-methyl)formamidopyrimidine.</text>
        <dbReference type="EC" id="3.2.2.23"/>
    </reaction>
</comment>
<dbReference type="GO" id="GO:0003906">
    <property type="term" value="F:DNA-(apurinic or apyrimidinic site) endonuclease activity"/>
    <property type="evidence" value="ECO:0007669"/>
    <property type="project" value="InterPro"/>
</dbReference>
<evidence type="ECO:0000259" key="14">
    <source>
        <dbReference type="PROSITE" id="PS51066"/>
    </source>
</evidence>
<dbReference type="InterPro" id="IPR015886">
    <property type="entry name" value="H2TH_FPG"/>
</dbReference>
<evidence type="ECO:0000259" key="15">
    <source>
        <dbReference type="PROSITE" id="PS51068"/>
    </source>
</evidence>
<evidence type="ECO:0000256" key="12">
    <source>
        <dbReference type="ARBA" id="ARBA00023295"/>
    </source>
</evidence>
<dbReference type="PROSITE" id="PS51068">
    <property type="entry name" value="FPG_CAT"/>
    <property type="match status" value="1"/>
</dbReference>
<dbReference type="InterPro" id="IPR035937">
    <property type="entry name" value="FPG_N"/>
</dbReference>
<keyword evidence="4" id="KW-0227">DNA damage</keyword>
<dbReference type="Pfam" id="PF06831">
    <property type="entry name" value="H2TH"/>
    <property type="match status" value="1"/>
</dbReference>
<keyword evidence="8" id="KW-0238">DNA-binding</keyword>
<evidence type="ECO:0000256" key="10">
    <source>
        <dbReference type="ARBA" id="ARBA00023239"/>
    </source>
</evidence>
<dbReference type="GO" id="GO:0003684">
    <property type="term" value="F:damaged DNA binding"/>
    <property type="evidence" value="ECO:0007669"/>
    <property type="project" value="InterPro"/>
</dbReference>
<dbReference type="AlphaFoldDB" id="A0A6I0NDM5"/>
<evidence type="ECO:0000256" key="7">
    <source>
        <dbReference type="ARBA" id="ARBA00022833"/>
    </source>
</evidence>
<evidence type="ECO:0000256" key="8">
    <source>
        <dbReference type="ARBA" id="ARBA00023125"/>
    </source>
</evidence>
<dbReference type="Proteomes" id="UP000440614">
    <property type="component" value="Unassembled WGS sequence"/>
</dbReference>
<dbReference type="RefSeq" id="WP_113748164.1">
    <property type="nucleotide sequence ID" value="NZ_CAXVLI010000038.1"/>
</dbReference>
<dbReference type="SUPFAM" id="SSF46946">
    <property type="entry name" value="S13-like H2TH domain"/>
    <property type="match status" value="1"/>
</dbReference>
<evidence type="ECO:0000256" key="2">
    <source>
        <dbReference type="ARBA" id="ARBA00009409"/>
    </source>
</evidence>
<keyword evidence="11" id="KW-0511">Multifunctional enzyme</keyword>
<keyword evidence="12" id="KW-0326">Glycosidase</keyword>
<dbReference type="GO" id="GO:0016829">
    <property type="term" value="F:lyase activity"/>
    <property type="evidence" value="ECO:0007669"/>
    <property type="project" value="UniProtKB-KW"/>
</dbReference>
<evidence type="ECO:0000256" key="9">
    <source>
        <dbReference type="ARBA" id="ARBA00023204"/>
    </source>
</evidence>
<accession>A0A6I0NDM5</accession>
<keyword evidence="10" id="KW-0456">Lyase</keyword>
<evidence type="ECO:0000256" key="11">
    <source>
        <dbReference type="ARBA" id="ARBA00023268"/>
    </source>
</evidence>
<dbReference type="InterPro" id="IPR012319">
    <property type="entry name" value="FPG_cat"/>
</dbReference>
<protein>
    <submittedName>
        <fullName evidence="16">Endonuclease VIII</fullName>
    </submittedName>
</protein>
<evidence type="ECO:0000256" key="3">
    <source>
        <dbReference type="ARBA" id="ARBA00022723"/>
    </source>
</evidence>
<dbReference type="EMBL" id="WCSY01000060">
    <property type="protein sequence ID" value="KAB4303929.1"/>
    <property type="molecule type" value="Genomic_DNA"/>
</dbReference>
<keyword evidence="16" id="KW-0255">Endonuclease</keyword>
<evidence type="ECO:0000313" key="17">
    <source>
        <dbReference type="Proteomes" id="UP000440614"/>
    </source>
</evidence>
<sequence>MKELPENQTLSKQINETLKDRVITEVFNATKYHKNTFYFGDPLTYSELLTGRRINSSMSFGMYVDIILDKETKISFGDGTNLKYGTISNKMPNNYQLLLALDNNTYLTFTVGMFGVIAAYTGIYNEIYYKKNLDNLSPLSDDFNEQYFEKLCVGVKPKSSVKVLLATEQRIPGLGNGVLQDILFNAKINPKREISSLTDIDKSTLLQSIKMTLKNMILEGGRDTETDLFGNHGNYKTILSKNTLSKPCPKCGNPIIKETSSGGVIYYCPYCQK</sequence>
<dbReference type="SUPFAM" id="SSF57716">
    <property type="entry name" value="Glucocorticoid receptor-like (DNA-binding domain)"/>
    <property type="match status" value="1"/>
</dbReference>
<dbReference type="PANTHER" id="PTHR22993">
    <property type="entry name" value="FORMAMIDOPYRIMIDINE-DNA GLYCOSYLASE"/>
    <property type="match status" value="1"/>
</dbReference>
<dbReference type="InterPro" id="IPR010979">
    <property type="entry name" value="Ribosomal_uS13-like_H2TH"/>
</dbReference>
<comment type="caution">
    <text evidence="16">The sequence shown here is derived from an EMBL/GenBank/DDBJ whole genome shotgun (WGS) entry which is preliminary data.</text>
</comment>
<dbReference type="PANTHER" id="PTHR22993:SF9">
    <property type="entry name" value="FORMAMIDOPYRIMIDINE-DNA GLYCOSYLASE"/>
    <property type="match status" value="1"/>
</dbReference>
<reference evidence="16 17" key="1">
    <citation type="journal article" date="2019" name="Nat. Med.">
        <title>A library of human gut bacterial isolates paired with longitudinal multiomics data enables mechanistic microbiome research.</title>
        <authorList>
            <person name="Poyet M."/>
            <person name="Groussin M."/>
            <person name="Gibbons S.M."/>
            <person name="Avila-Pacheco J."/>
            <person name="Jiang X."/>
            <person name="Kearney S.M."/>
            <person name="Perrotta A.R."/>
            <person name="Berdy B."/>
            <person name="Zhao S."/>
            <person name="Lieberman T.D."/>
            <person name="Swanson P.K."/>
            <person name="Smith M."/>
            <person name="Roesemann S."/>
            <person name="Alexander J.E."/>
            <person name="Rich S.A."/>
            <person name="Livny J."/>
            <person name="Vlamakis H."/>
            <person name="Clish C."/>
            <person name="Bullock K."/>
            <person name="Deik A."/>
            <person name="Scott J."/>
            <person name="Pierce K.A."/>
            <person name="Xavier R.J."/>
            <person name="Alm E.J."/>
        </authorList>
    </citation>
    <scope>NUCLEOTIDE SEQUENCE [LARGE SCALE GENOMIC DNA]</scope>
    <source>
        <strain evidence="16 17">BIOML-A188</strain>
    </source>
</reference>
<evidence type="ECO:0000256" key="6">
    <source>
        <dbReference type="ARBA" id="ARBA00022801"/>
    </source>
</evidence>
<keyword evidence="6" id="KW-0378">Hydrolase</keyword>
<dbReference type="GO" id="GO:0006284">
    <property type="term" value="P:base-excision repair"/>
    <property type="evidence" value="ECO:0007669"/>
    <property type="project" value="InterPro"/>
</dbReference>
<evidence type="ECO:0000256" key="1">
    <source>
        <dbReference type="ARBA" id="ARBA00001668"/>
    </source>
</evidence>
<proteinExistence type="inferred from homology"/>
<keyword evidence="5 13" id="KW-0863">Zinc-finger</keyword>
<dbReference type="SMART" id="SM01232">
    <property type="entry name" value="H2TH"/>
    <property type="match status" value="1"/>
</dbReference>
<gene>
    <name evidence="16" type="ORF">GAO51_29370</name>
</gene>
<dbReference type="SUPFAM" id="SSF81624">
    <property type="entry name" value="N-terminal domain of MutM-like DNA repair proteins"/>
    <property type="match status" value="1"/>
</dbReference>
<keyword evidence="3" id="KW-0479">Metal-binding</keyword>
<feature type="domain" description="FPG-type" evidence="14">
    <location>
        <begin position="227"/>
        <end position="273"/>
    </location>
</feature>
<organism evidence="16 17">
    <name type="scientific">Bacteroides thetaiotaomicron</name>
    <dbReference type="NCBI Taxonomy" id="818"/>
    <lineage>
        <taxon>Bacteria</taxon>
        <taxon>Pseudomonadati</taxon>
        <taxon>Bacteroidota</taxon>
        <taxon>Bacteroidia</taxon>
        <taxon>Bacteroidales</taxon>
        <taxon>Bacteroidaceae</taxon>
        <taxon>Bacteroides</taxon>
    </lineage>
</organism>
<dbReference type="GO" id="GO:0034039">
    <property type="term" value="F:8-oxo-7,8-dihydroguanine DNA N-glycosylase activity"/>
    <property type="evidence" value="ECO:0007669"/>
    <property type="project" value="TreeGrafter"/>
</dbReference>